<organism evidence="1 2">
    <name type="scientific">Cotesia congregata</name>
    <name type="common">Parasitoid wasp</name>
    <name type="synonym">Apanteles congregatus</name>
    <dbReference type="NCBI Taxonomy" id="51543"/>
    <lineage>
        <taxon>Eukaryota</taxon>
        <taxon>Metazoa</taxon>
        <taxon>Ecdysozoa</taxon>
        <taxon>Arthropoda</taxon>
        <taxon>Hexapoda</taxon>
        <taxon>Insecta</taxon>
        <taxon>Pterygota</taxon>
        <taxon>Neoptera</taxon>
        <taxon>Endopterygota</taxon>
        <taxon>Hymenoptera</taxon>
        <taxon>Apocrita</taxon>
        <taxon>Ichneumonoidea</taxon>
        <taxon>Braconidae</taxon>
        <taxon>Microgastrinae</taxon>
        <taxon>Cotesia</taxon>
    </lineage>
</organism>
<proteinExistence type="predicted"/>
<sequence>MHNGSSECPTCSPEINIEAGNKLNKTTSGSKNESELSPERIIASTQFSLCGQDSSDPISLLVVSNEIKKLPGERIKSSSQILNETLDAYDITHLVGILEDPLSSSSEWEPNLDDVCHFNLLEQIDKGITSDAEQNSDSLEELRHKIELNMRKESERQEKYHGINHEIPEVSVGDLVYYPNRKLSNKAAGYSASLGVKYLGPVIVYIMISPLVVELKNDKGKVLGQYYVPDLKIPRRSRRVVNRKF</sequence>
<keyword evidence="2" id="KW-1185">Reference proteome</keyword>
<dbReference type="EMBL" id="CAJNRD030001120">
    <property type="protein sequence ID" value="CAG5093197.1"/>
    <property type="molecule type" value="Genomic_DNA"/>
</dbReference>
<evidence type="ECO:0000313" key="1">
    <source>
        <dbReference type="EMBL" id="CAG5093197.1"/>
    </source>
</evidence>
<dbReference type="OrthoDB" id="7701485at2759"/>
<protein>
    <submittedName>
        <fullName evidence="1">Uncharacterized protein</fullName>
    </submittedName>
</protein>
<comment type="caution">
    <text evidence="1">The sequence shown here is derived from an EMBL/GenBank/DDBJ whole genome shotgun (WGS) entry which is preliminary data.</text>
</comment>
<evidence type="ECO:0000313" key="2">
    <source>
        <dbReference type="Proteomes" id="UP000786811"/>
    </source>
</evidence>
<accession>A0A8J2HCG1</accession>
<dbReference type="AlphaFoldDB" id="A0A8J2HCG1"/>
<gene>
    <name evidence="1" type="ORF">HICCMSTLAB_LOCUS6663</name>
</gene>
<reference evidence="1" key="1">
    <citation type="submission" date="2021-04" db="EMBL/GenBank/DDBJ databases">
        <authorList>
            <person name="Chebbi M.A.C M."/>
        </authorList>
    </citation>
    <scope>NUCLEOTIDE SEQUENCE</scope>
</reference>
<name>A0A8J2HCG1_COTCN</name>
<dbReference type="Proteomes" id="UP000786811">
    <property type="component" value="Unassembled WGS sequence"/>
</dbReference>